<dbReference type="PROSITE" id="PS00107">
    <property type="entry name" value="PROTEIN_KINASE_ATP"/>
    <property type="match status" value="1"/>
</dbReference>
<dbReference type="InterPro" id="IPR008271">
    <property type="entry name" value="Ser/Thr_kinase_AS"/>
</dbReference>
<keyword evidence="8" id="KW-0472">Membrane</keyword>
<feature type="region of interest" description="Disordered" evidence="7">
    <location>
        <begin position="431"/>
        <end position="477"/>
    </location>
</feature>
<sequence>MCDPGDVLSHASTTPGSVTDDVRFRRRPAASSCSVEPSCGGSRWVTPAPGRGGGVGGSRRRRCLAAPLGVRRQLAAAVAAVLLAAVATATQAAAGTEAQLLQPQEAKAAPAPTAAHAHTSIVSHVRNPLSHLRHRRRLSQQQCSSDSNASPQLAPEVLDRLRKGRLGSCPLVVGFFVSNGGGDAPPVPSLPPGPSNRRPPPFRSPEEAGQARAGEVGDADPLCASVALLNNGQYALYGWQLVWRLRGYTAAGVEGAVLVTRGDGAPARVVNSAENPELALAEAAAFALALAPNTTDAAWSSVPLSFQAVYLNGQRCLPTALDGSDLDPSGSTSDTTPTPGCNLTYADLASADPDRLEACAAVFCCGESDPGTSAPNATQGSAPSGSGAQAPPRPPGPLGLIGLKPPPDALVQLNDVLAQLTLLVMGLKPPPAAPAAAPSPPAPPGQASAPAGAGPAGAGGGGNATAGGGNTSAGGDVKGGGVTVLSPEVIARLHELLTAAASGADVAPQLLATLQEIVRQGGFNSTVPPTANVTGTVGGAGTGNITAVLEQLAAAVKSAAAGSSPPSAPPPVMPPPSPLPPPPPPPATPSYGPEDMQQAPDPDLGSVVVVDPGPIDGGTHGTDVNPGDGGDGSSDRNGGEPVGTSAGPSHGGTRGGAVNNDPAPPLPQPAAAVAASGSGTSDSGSGGGGGAAIIGGTVAAAVAVLVATVLAAVFITRRRRRQAADAVDDSPSAAADALSLRKSVVAMALFRGSHNGGGGGPDGAASATTNSTMTTAVTATTTATTAATANFSPGVASPLGSIGSGKGGGLPRLGTSSASLEVRGSASRNTTTGCPTTPPAPCPSPLAGVGATGSGGLLAPGANLSPLMPSPFAHQRATQAQNVRPVLGARATYASAGALQVLLASSASLPVQHTAHAAPSASPSAASAPDWPDSKGAPLPPTHTTSSWPPRWPPPGLDLPDASTSAAFAPRTLAPAEPTLAERAGSGADDAWGPAAGGFQAGGGGGGDGGRVVMRGGSGDAVRGLTLGALMAAQSHHAALRAGGAAAHAAEATWRPAALPPLVNIAAATSDRSPALARGQSPAAAAGTPAAAVSVDVRALARAVSVSAAALTGMLPASATAPVAAAGFTCATTGSVLKPSRSSPAQLLGRMALLAASAAGLNLGGGGGGGGDGGGGGQGAEDAAERGAAGPRAPAGLASGRLVAHHRRSTGNLPPPSAAAPPFAQATAAAGPIAAALAADRQATAAAAATSVLTDAVPADVTTPAAAALSATNTFAKASAASVSGDAAASLTVVGGGGGGASADPAAASSYLSPSGRRMPPPPTAWVAIDFARDVVLERRIGSGAYGTVYSGRWGGGRVAVKVVPLAEGEGGAVCPAAVESIRQEVQVLSRLSHPHIIRFFGACLAPPNVCIVEELAAGGSLHGRLHARRRATGAKIYPPMSLIQVLRLGLDVAGAMAYLHSLNVVHRDLKPQNVLLDESGAAKVADFGIAKIKDRTLMSTRNAHAGTPAYMAPEQFEGRPVGEKVDVYAFGVTLWECLTGEQPWAELQNPMQVIFVVGVQCQRPPLPPTTPPDLAALIAACWADDPAARPAFVEVIGALRGLLAAAEAGRLG</sequence>
<evidence type="ECO:0000256" key="6">
    <source>
        <dbReference type="PROSITE-ProRule" id="PRU10141"/>
    </source>
</evidence>
<evidence type="ECO:0000256" key="1">
    <source>
        <dbReference type="ARBA" id="ARBA00022527"/>
    </source>
</evidence>
<feature type="compositionally biased region" description="Pro residues" evidence="7">
    <location>
        <begin position="185"/>
        <end position="203"/>
    </location>
</feature>
<dbReference type="Proteomes" id="UP000612055">
    <property type="component" value="Unassembled WGS sequence"/>
</dbReference>
<keyword evidence="4" id="KW-0418">Kinase</keyword>
<feature type="compositionally biased region" description="Low complexity" evidence="7">
    <location>
        <begin position="380"/>
        <end position="390"/>
    </location>
</feature>
<feature type="region of interest" description="Disordered" evidence="7">
    <location>
        <begin position="1170"/>
        <end position="1196"/>
    </location>
</feature>
<keyword evidence="1" id="KW-0723">Serine/threonine-protein kinase</keyword>
<evidence type="ECO:0000256" key="2">
    <source>
        <dbReference type="ARBA" id="ARBA00022679"/>
    </source>
</evidence>
<dbReference type="CDD" id="cd13999">
    <property type="entry name" value="STKc_MAP3K-like"/>
    <property type="match status" value="1"/>
</dbReference>
<dbReference type="PANTHER" id="PTHR44329">
    <property type="entry name" value="SERINE/THREONINE-PROTEIN KINASE TNNI3K-RELATED"/>
    <property type="match status" value="1"/>
</dbReference>
<feature type="compositionally biased region" description="Low complexity" evidence="7">
    <location>
        <begin position="670"/>
        <end position="683"/>
    </location>
</feature>
<organism evidence="10 11">
    <name type="scientific">Edaphochlamys debaryana</name>
    <dbReference type="NCBI Taxonomy" id="47281"/>
    <lineage>
        <taxon>Eukaryota</taxon>
        <taxon>Viridiplantae</taxon>
        <taxon>Chlorophyta</taxon>
        <taxon>core chlorophytes</taxon>
        <taxon>Chlorophyceae</taxon>
        <taxon>CS clade</taxon>
        <taxon>Chlamydomonadales</taxon>
        <taxon>Chlamydomonadales incertae sedis</taxon>
        <taxon>Edaphochlamys</taxon>
    </lineage>
</organism>
<dbReference type="PANTHER" id="PTHR44329:SF289">
    <property type="entry name" value="SERINE_THREONINE-PROTEIN KINASE VIK"/>
    <property type="match status" value="1"/>
</dbReference>
<feature type="compositionally biased region" description="Low complexity" evidence="7">
    <location>
        <begin position="1186"/>
        <end position="1196"/>
    </location>
</feature>
<keyword evidence="3 6" id="KW-0547">Nucleotide-binding</keyword>
<keyword evidence="8" id="KW-1133">Transmembrane helix</keyword>
<feature type="binding site" evidence="6">
    <location>
        <position position="1362"/>
    </location>
    <ligand>
        <name>ATP</name>
        <dbReference type="ChEBI" id="CHEBI:30616"/>
    </ligand>
</feature>
<feature type="region of interest" description="Disordered" evidence="7">
    <location>
        <begin position="983"/>
        <end position="1011"/>
    </location>
</feature>
<proteinExistence type="predicted"/>
<comment type="caution">
    <text evidence="10">The sequence shown here is derived from an EMBL/GenBank/DDBJ whole genome shotgun (WGS) entry which is preliminary data.</text>
</comment>
<feature type="transmembrane region" description="Helical" evidence="8">
    <location>
        <begin position="691"/>
        <end position="715"/>
    </location>
</feature>
<dbReference type="InterPro" id="IPR011009">
    <property type="entry name" value="Kinase-like_dom_sf"/>
</dbReference>
<evidence type="ECO:0000256" key="5">
    <source>
        <dbReference type="ARBA" id="ARBA00022840"/>
    </source>
</evidence>
<evidence type="ECO:0000313" key="11">
    <source>
        <dbReference type="Proteomes" id="UP000612055"/>
    </source>
</evidence>
<dbReference type="Gene3D" id="1.10.510.10">
    <property type="entry name" value="Transferase(Phosphotransferase) domain 1"/>
    <property type="match status" value="1"/>
</dbReference>
<keyword evidence="8" id="KW-0812">Transmembrane</keyword>
<keyword evidence="5 6" id="KW-0067">ATP-binding</keyword>
<evidence type="ECO:0000256" key="3">
    <source>
        <dbReference type="ARBA" id="ARBA00022741"/>
    </source>
</evidence>
<accession>A0A835YNP4</accession>
<keyword evidence="11" id="KW-1185">Reference proteome</keyword>
<feature type="compositionally biased region" description="Low complexity" evidence="7">
    <location>
        <begin position="605"/>
        <end position="614"/>
    </location>
</feature>
<dbReference type="InterPro" id="IPR000719">
    <property type="entry name" value="Prot_kinase_dom"/>
</dbReference>
<dbReference type="PROSITE" id="PS50011">
    <property type="entry name" value="PROTEIN_KINASE_DOM"/>
    <property type="match status" value="1"/>
</dbReference>
<dbReference type="EMBL" id="JAEHOE010000002">
    <property type="protein sequence ID" value="KAG2501064.1"/>
    <property type="molecule type" value="Genomic_DNA"/>
</dbReference>
<dbReference type="Pfam" id="PF07714">
    <property type="entry name" value="PK_Tyr_Ser-Thr"/>
    <property type="match status" value="1"/>
</dbReference>
<dbReference type="PROSITE" id="PS00108">
    <property type="entry name" value="PROTEIN_KINASE_ST"/>
    <property type="match status" value="1"/>
</dbReference>
<feature type="compositionally biased region" description="Gly residues" evidence="7">
    <location>
        <begin position="1170"/>
        <end position="1179"/>
    </location>
</feature>
<dbReference type="SMART" id="SM00220">
    <property type="entry name" value="S_TKc"/>
    <property type="match status" value="1"/>
</dbReference>
<evidence type="ECO:0000256" key="4">
    <source>
        <dbReference type="ARBA" id="ARBA00022777"/>
    </source>
</evidence>
<feature type="region of interest" description="Disordered" evidence="7">
    <location>
        <begin position="126"/>
        <end position="151"/>
    </location>
</feature>
<dbReference type="GO" id="GO:0005524">
    <property type="term" value="F:ATP binding"/>
    <property type="evidence" value="ECO:0007669"/>
    <property type="project" value="UniProtKB-UniRule"/>
</dbReference>
<feature type="region of interest" description="Disordered" evidence="7">
    <location>
        <begin position="914"/>
        <end position="963"/>
    </location>
</feature>
<feature type="region of interest" description="Disordered" evidence="7">
    <location>
        <begin position="183"/>
        <end position="215"/>
    </location>
</feature>
<feature type="compositionally biased region" description="Low complexity" evidence="7">
    <location>
        <begin position="984"/>
        <end position="994"/>
    </location>
</feature>
<protein>
    <recommendedName>
        <fullName evidence="9">Protein kinase domain-containing protein</fullName>
    </recommendedName>
</protein>
<feature type="compositionally biased region" description="Gly residues" evidence="7">
    <location>
        <begin position="995"/>
        <end position="1010"/>
    </location>
</feature>
<evidence type="ECO:0000259" key="9">
    <source>
        <dbReference type="PROSITE" id="PS50011"/>
    </source>
</evidence>
<dbReference type="InterPro" id="IPR051681">
    <property type="entry name" value="Ser/Thr_Kinases-Pseudokinases"/>
</dbReference>
<feature type="compositionally biased region" description="Pro residues" evidence="7">
    <location>
        <begin position="431"/>
        <end position="444"/>
    </location>
</feature>
<dbReference type="SUPFAM" id="SSF56112">
    <property type="entry name" value="Protein kinase-like (PK-like)"/>
    <property type="match status" value="1"/>
</dbReference>
<reference evidence="10" key="1">
    <citation type="journal article" date="2020" name="bioRxiv">
        <title>Comparative genomics of Chlamydomonas.</title>
        <authorList>
            <person name="Craig R.J."/>
            <person name="Hasan A.R."/>
            <person name="Ness R.W."/>
            <person name="Keightley P.D."/>
        </authorList>
    </citation>
    <scope>NUCLEOTIDE SEQUENCE</scope>
    <source>
        <strain evidence="10">CCAP 11/70</strain>
    </source>
</reference>
<dbReference type="Gene3D" id="3.30.200.20">
    <property type="entry name" value="Phosphorylase Kinase, domain 1"/>
    <property type="match status" value="1"/>
</dbReference>
<evidence type="ECO:0000256" key="7">
    <source>
        <dbReference type="SAM" id="MobiDB-lite"/>
    </source>
</evidence>
<feature type="compositionally biased region" description="Low complexity" evidence="7">
    <location>
        <begin position="917"/>
        <end position="929"/>
    </location>
</feature>
<name>A0A835YNP4_9CHLO</name>
<feature type="domain" description="Protein kinase" evidence="9">
    <location>
        <begin position="1335"/>
        <end position="1604"/>
    </location>
</feature>
<keyword evidence="2" id="KW-0808">Transferase</keyword>
<feature type="compositionally biased region" description="Gly residues" evidence="7">
    <location>
        <begin position="454"/>
        <end position="477"/>
    </location>
</feature>
<feature type="region of interest" description="Disordered" evidence="7">
    <location>
        <begin position="560"/>
        <end position="688"/>
    </location>
</feature>
<dbReference type="GO" id="GO:0004674">
    <property type="term" value="F:protein serine/threonine kinase activity"/>
    <property type="evidence" value="ECO:0007669"/>
    <property type="project" value="UniProtKB-KW"/>
</dbReference>
<dbReference type="InterPro" id="IPR001245">
    <property type="entry name" value="Ser-Thr/Tyr_kinase_cat_dom"/>
</dbReference>
<evidence type="ECO:0000313" key="10">
    <source>
        <dbReference type="EMBL" id="KAG2501064.1"/>
    </source>
</evidence>
<feature type="region of interest" description="Disordered" evidence="7">
    <location>
        <begin position="371"/>
        <end position="403"/>
    </location>
</feature>
<evidence type="ECO:0000256" key="8">
    <source>
        <dbReference type="SAM" id="Phobius"/>
    </source>
</evidence>
<dbReference type="InterPro" id="IPR017441">
    <property type="entry name" value="Protein_kinase_ATP_BS"/>
</dbReference>
<feature type="compositionally biased region" description="Gly residues" evidence="7">
    <location>
        <begin position="802"/>
        <end position="811"/>
    </location>
</feature>
<feature type="compositionally biased region" description="Pro residues" evidence="7">
    <location>
        <begin position="566"/>
        <end position="588"/>
    </location>
</feature>
<dbReference type="OrthoDB" id="536504at2759"/>
<gene>
    <name evidence="10" type="ORF">HYH03_000883</name>
</gene>
<feature type="region of interest" description="Disordered" evidence="7">
    <location>
        <begin position="797"/>
        <end position="848"/>
    </location>
</feature>